<keyword evidence="1" id="KW-1133">Transmembrane helix</keyword>
<dbReference type="PANTHER" id="PTHR31303:SF1">
    <property type="entry name" value="CTP-DEPENDENT DIACYLGLYCEROL KINASE 1"/>
    <property type="match status" value="1"/>
</dbReference>
<accession>D5AYE9</accession>
<feature type="transmembrane region" description="Helical" evidence="1">
    <location>
        <begin position="134"/>
        <end position="155"/>
    </location>
</feature>
<dbReference type="PANTHER" id="PTHR31303">
    <property type="entry name" value="CTP-DEPENDENT DIACYLGLYCEROL KINASE 1"/>
    <property type="match status" value="1"/>
</dbReference>
<feature type="transmembrane region" description="Helical" evidence="1">
    <location>
        <begin position="78"/>
        <end position="98"/>
    </location>
</feature>
<gene>
    <name evidence="2" type="primary">sec59</name>
    <name evidence="2" type="ordered locus">rpr22_CDS840</name>
</gene>
<feature type="transmembrane region" description="Helical" evidence="1">
    <location>
        <begin position="12"/>
        <end position="28"/>
    </location>
</feature>
<dbReference type="EMBL" id="CP001584">
    <property type="protein sequence ID" value="ADE30438.1"/>
    <property type="molecule type" value="Genomic_DNA"/>
</dbReference>
<keyword evidence="1" id="KW-0472">Membrane</keyword>
<proteinExistence type="predicted"/>
<evidence type="ECO:0000313" key="3">
    <source>
        <dbReference type="Proteomes" id="UP000006931"/>
    </source>
</evidence>
<feature type="transmembrane region" description="Helical" evidence="1">
    <location>
        <begin position="104"/>
        <end position="122"/>
    </location>
</feature>
<dbReference type="AlphaFoldDB" id="D5AYE9"/>
<dbReference type="GO" id="GO:0004143">
    <property type="term" value="F:ATP-dependent diacylglycerol kinase activity"/>
    <property type="evidence" value="ECO:0007669"/>
    <property type="project" value="InterPro"/>
</dbReference>
<dbReference type="GeneID" id="57569983"/>
<evidence type="ECO:0000256" key="1">
    <source>
        <dbReference type="SAM" id="Phobius"/>
    </source>
</evidence>
<dbReference type="KEGG" id="rpq:rpr22_CDS840"/>
<keyword evidence="1" id="KW-0812">Transmembrane</keyword>
<dbReference type="Proteomes" id="UP000006931">
    <property type="component" value="Chromosome"/>
</dbReference>
<name>D5AYE9_RICPP</name>
<sequence>MKTEDFDFEKKRKIFHISAIIFPMFYLFVPRIAIALLLFIITSITLYLDVIRHNNAKIRKFVTRFFSKIIRLKENNGTFALSGISFMMLGFFLTSILFPKNLVICSWLILIISDCLAALVGIKIGSSLSNGKSIAGSFTFFVSALFISILVYFYLGYNTSFVIIIISCIGATAVEFYSKYLRINDNLSIPLSYCLSTTIFPYIL</sequence>
<reference evidence="2 3" key="1">
    <citation type="journal article" date="2010" name="Genome Res.">
        <title>Genomic, proteomic, and transcriptomic analysis of virulent and avirulent Rickettsia prowazekii reveals its adaptive mutation capabilities.</title>
        <authorList>
            <person name="Bechah Y."/>
            <person name="El Karkouri K."/>
            <person name="Mediannikov O."/>
            <person name="Leroy Q."/>
            <person name="Pelletier N."/>
            <person name="Robert C."/>
            <person name="Medigue C."/>
            <person name="Mege J.L."/>
            <person name="Raoult D."/>
        </authorList>
    </citation>
    <scope>NUCLEOTIDE SEQUENCE [LARGE SCALE GENOMIC DNA]</scope>
    <source>
        <strain evidence="2 3">Rp22</strain>
    </source>
</reference>
<feature type="transmembrane region" description="Helical" evidence="1">
    <location>
        <begin position="34"/>
        <end position="51"/>
    </location>
</feature>
<organism evidence="2 3">
    <name type="scientific">Rickettsia prowazekii (strain Rp22)</name>
    <dbReference type="NCBI Taxonomy" id="449216"/>
    <lineage>
        <taxon>Bacteria</taxon>
        <taxon>Pseudomonadati</taxon>
        <taxon>Pseudomonadota</taxon>
        <taxon>Alphaproteobacteria</taxon>
        <taxon>Rickettsiales</taxon>
        <taxon>Rickettsiaceae</taxon>
        <taxon>Rickettsieae</taxon>
        <taxon>Rickettsia</taxon>
        <taxon>typhus group</taxon>
    </lineage>
</organism>
<evidence type="ECO:0000313" key="2">
    <source>
        <dbReference type="EMBL" id="ADE30438.1"/>
    </source>
</evidence>
<dbReference type="PATRIC" id="fig|449216.3.peg.886"/>
<protein>
    <submittedName>
        <fullName evidence="2">Dolichol kinase</fullName>
    </submittedName>
</protein>
<dbReference type="HOGENOM" id="CLU_031477_4_1_5"/>
<keyword evidence="2" id="KW-0418">Kinase</keyword>
<dbReference type="RefSeq" id="WP_004596759.1">
    <property type="nucleotide sequence ID" value="NC_017560.1"/>
</dbReference>
<dbReference type="InterPro" id="IPR037997">
    <property type="entry name" value="Dgk1-like"/>
</dbReference>
<feature type="transmembrane region" description="Helical" evidence="1">
    <location>
        <begin position="161"/>
        <end position="178"/>
    </location>
</feature>
<keyword evidence="2" id="KW-0808">Transferase</keyword>